<dbReference type="AlphaFoldDB" id="A0A7W4JWF0"/>
<evidence type="ECO:0000313" key="1">
    <source>
        <dbReference type="EMBL" id="MBB2192037.1"/>
    </source>
</evidence>
<keyword evidence="2" id="KW-1185">Reference proteome</keyword>
<gene>
    <name evidence="1" type="ORF">HLH34_19120</name>
</gene>
<sequence length="63" mass="7215">MTIPYLPCLAQMEKANVTVFEALEGKRPSSGTAQSIFWKAMTRRWHESIMTNIERSGQPDLFL</sequence>
<dbReference type="RefSeq" id="WP_183121139.1">
    <property type="nucleotide sequence ID" value="NZ_JABEQF010000053.1"/>
</dbReference>
<dbReference type="Proteomes" id="UP000555756">
    <property type="component" value="Unassembled WGS sequence"/>
</dbReference>
<protein>
    <submittedName>
        <fullName evidence="1">Uncharacterized protein</fullName>
    </submittedName>
</protein>
<name>A0A7W4JWF0_9PROT</name>
<organism evidence="1 2">
    <name type="scientific">Gluconacetobacter azotocaptans</name>
    <dbReference type="NCBI Taxonomy" id="142834"/>
    <lineage>
        <taxon>Bacteria</taxon>
        <taxon>Pseudomonadati</taxon>
        <taxon>Pseudomonadota</taxon>
        <taxon>Alphaproteobacteria</taxon>
        <taxon>Acetobacterales</taxon>
        <taxon>Acetobacteraceae</taxon>
        <taxon>Gluconacetobacter</taxon>
    </lineage>
</organism>
<reference evidence="1 2" key="1">
    <citation type="submission" date="2020-04" db="EMBL/GenBank/DDBJ databases">
        <title>Description of novel Gluconacetobacter.</title>
        <authorList>
            <person name="Sombolestani A."/>
        </authorList>
    </citation>
    <scope>NUCLEOTIDE SEQUENCE [LARGE SCALE GENOMIC DNA]</scope>
    <source>
        <strain evidence="1 2">LMG 21311</strain>
    </source>
</reference>
<comment type="caution">
    <text evidence="1">The sequence shown here is derived from an EMBL/GenBank/DDBJ whole genome shotgun (WGS) entry which is preliminary data.</text>
</comment>
<dbReference type="EMBL" id="JABEQF010000053">
    <property type="protein sequence ID" value="MBB2192037.1"/>
    <property type="molecule type" value="Genomic_DNA"/>
</dbReference>
<accession>A0A7W4JWF0</accession>
<proteinExistence type="predicted"/>
<evidence type="ECO:0000313" key="2">
    <source>
        <dbReference type="Proteomes" id="UP000555756"/>
    </source>
</evidence>